<organism evidence="10 11">
    <name type="scientific">Thyridium curvatum</name>
    <dbReference type="NCBI Taxonomy" id="1093900"/>
    <lineage>
        <taxon>Eukaryota</taxon>
        <taxon>Fungi</taxon>
        <taxon>Dikarya</taxon>
        <taxon>Ascomycota</taxon>
        <taxon>Pezizomycotina</taxon>
        <taxon>Sordariomycetes</taxon>
        <taxon>Sordariomycetidae</taxon>
        <taxon>Thyridiales</taxon>
        <taxon>Thyridiaceae</taxon>
        <taxon>Thyridium</taxon>
    </lineage>
</organism>
<dbReference type="AlphaFoldDB" id="A0A507ALG3"/>
<evidence type="ECO:0000256" key="3">
    <source>
        <dbReference type="ARBA" id="ARBA00023015"/>
    </source>
</evidence>
<feature type="domain" description="Zn(2)-C6 fungal-type" evidence="9">
    <location>
        <begin position="52"/>
        <end position="82"/>
    </location>
</feature>
<protein>
    <recommendedName>
        <fullName evidence="9">Zn(2)-C6 fungal-type domain-containing protein</fullName>
    </recommendedName>
</protein>
<dbReference type="GeneID" id="41978240"/>
<feature type="coiled-coil region" evidence="7">
    <location>
        <begin position="111"/>
        <end position="138"/>
    </location>
</feature>
<keyword evidence="2" id="KW-0479">Metal-binding</keyword>
<proteinExistence type="predicted"/>
<keyword evidence="7" id="KW-0175">Coiled coil</keyword>
<dbReference type="PANTHER" id="PTHR46910:SF37">
    <property type="entry name" value="ZN(II)2CYS6 TRANSCRIPTION FACTOR (EUROFUNG)"/>
    <property type="match status" value="1"/>
</dbReference>
<comment type="caution">
    <text evidence="10">The sequence shown here is derived from an EMBL/GenBank/DDBJ whole genome shotgun (WGS) entry which is preliminary data.</text>
</comment>
<dbReference type="OrthoDB" id="2123952at2759"/>
<evidence type="ECO:0000256" key="2">
    <source>
        <dbReference type="ARBA" id="ARBA00022723"/>
    </source>
</evidence>
<keyword evidence="11" id="KW-1185">Reference proteome</keyword>
<keyword evidence="4" id="KW-0238">DNA-binding</keyword>
<dbReference type="GO" id="GO:0008270">
    <property type="term" value="F:zinc ion binding"/>
    <property type="evidence" value="ECO:0007669"/>
    <property type="project" value="InterPro"/>
</dbReference>
<dbReference type="Pfam" id="PF04082">
    <property type="entry name" value="Fungal_trans"/>
    <property type="match status" value="1"/>
</dbReference>
<dbReference type="GO" id="GO:0005634">
    <property type="term" value="C:nucleus"/>
    <property type="evidence" value="ECO:0007669"/>
    <property type="project" value="UniProtKB-SubCell"/>
</dbReference>
<dbReference type="PANTHER" id="PTHR46910">
    <property type="entry name" value="TRANSCRIPTION FACTOR PDR1"/>
    <property type="match status" value="1"/>
</dbReference>
<dbReference type="EMBL" id="SKBQ01000091">
    <property type="protein sequence ID" value="TPX07296.1"/>
    <property type="molecule type" value="Genomic_DNA"/>
</dbReference>
<dbReference type="Pfam" id="PF00172">
    <property type="entry name" value="Zn_clus"/>
    <property type="match status" value="1"/>
</dbReference>
<evidence type="ECO:0000259" key="9">
    <source>
        <dbReference type="PROSITE" id="PS50048"/>
    </source>
</evidence>
<dbReference type="InterPro" id="IPR007219">
    <property type="entry name" value="XnlR_reg_dom"/>
</dbReference>
<feature type="region of interest" description="Disordered" evidence="8">
    <location>
        <begin position="372"/>
        <end position="396"/>
    </location>
</feature>
<comment type="subcellular location">
    <subcellularLocation>
        <location evidence="1">Nucleus</location>
    </subcellularLocation>
</comment>
<dbReference type="InParanoid" id="A0A507ALG3"/>
<evidence type="ECO:0000256" key="8">
    <source>
        <dbReference type="SAM" id="MobiDB-lite"/>
    </source>
</evidence>
<evidence type="ECO:0000256" key="4">
    <source>
        <dbReference type="ARBA" id="ARBA00023125"/>
    </source>
</evidence>
<feature type="compositionally biased region" description="Low complexity" evidence="8">
    <location>
        <begin position="156"/>
        <end position="173"/>
    </location>
</feature>
<evidence type="ECO:0000313" key="10">
    <source>
        <dbReference type="EMBL" id="TPX07296.1"/>
    </source>
</evidence>
<keyword evidence="5" id="KW-0804">Transcription</keyword>
<reference evidence="10 11" key="1">
    <citation type="submission" date="2019-06" db="EMBL/GenBank/DDBJ databases">
        <title>Draft genome sequence of the filamentous fungus Phialemoniopsis curvata isolated from diesel fuel.</title>
        <authorList>
            <person name="Varaljay V.A."/>
            <person name="Lyon W.J."/>
            <person name="Crouch A.L."/>
            <person name="Drake C.E."/>
            <person name="Hollomon J.M."/>
            <person name="Nadeau L.J."/>
            <person name="Nunn H.S."/>
            <person name="Stevenson B.S."/>
            <person name="Bojanowski C.L."/>
            <person name="Crookes-Goodson W.J."/>
        </authorList>
    </citation>
    <scope>NUCLEOTIDE SEQUENCE [LARGE SCALE GENOMIC DNA]</scope>
    <source>
        <strain evidence="10 11">D216</strain>
    </source>
</reference>
<evidence type="ECO:0000256" key="6">
    <source>
        <dbReference type="ARBA" id="ARBA00023242"/>
    </source>
</evidence>
<evidence type="ECO:0000256" key="5">
    <source>
        <dbReference type="ARBA" id="ARBA00023163"/>
    </source>
</evidence>
<dbReference type="Proteomes" id="UP000319257">
    <property type="component" value="Unassembled WGS sequence"/>
</dbReference>
<dbReference type="InterPro" id="IPR001138">
    <property type="entry name" value="Zn2Cys6_DnaBD"/>
</dbReference>
<dbReference type="CDD" id="cd12148">
    <property type="entry name" value="fungal_TF_MHR"/>
    <property type="match status" value="1"/>
</dbReference>
<dbReference type="SMART" id="SM00906">
    <property type="entry name" value="Fungal_trans"/>
    <property type="match status" value="1"/>
</dbReference>
<dbReference type="GO" id="GO:0003677">
    <property type="term" value="F:DNA binding"/>
    <property type="evidence" value="ECO:0007669"/>
    <property type="project" value="UniProtKB-KW"/>
</dbReference>
<feature type="region of interest" description="Disordered" evidence="8">
    <location>
        <begin position="151"/>
        <end position="173"/>
    </location>
</feature>
<dbReference type="RefSeq" id="XP_030989007.1">
    <property type="nucleotide sequence ID" value="XM_031133450.1"/>
</dbReference>
<name>A0A507ALG3_9PEZI</name>
<sequence length="571" mass="62643">MQINSSNLRFDAYVDNPRGGALLTLNQGVARNDGHINAPEKGPLPRGFSSKTCDKCYLRKIRCDRQRPRCSYCITNGIECTYAAPSRPSRPRNRPRKRPAATNTIETLSGIANLHAFVEQLQAQVADLTQRLENTKDSPAALRHQEQLQTLAPSVAAQSKKSTPSPAAPPISAGMSALYRMDTRVPGSDAATMDLPPYREVMLAIRVFLDSFNAVMPLFEPKNLVKLVNDWYAAPQQRDPVSWAAINVVLALAYKQNLAGSYGLTGGEDLAFFHLSRAQSVISAVILGDTVLLNVQVLLAMIILLQASKDLKPSLILIATAMRLAHELGLHSRASTSNLDPVTARQHSYVFFIAYILDKDLSMRARQPSIQHDDDIDIDMPTPAASHDNPLTDGGQADHDALDIIPGVVTTLTGDASVNYFLARIRLASIQGGIYDYLYSARSQSRSTAERAVAHESLVQALEQWQLSIPPEFAAALAPQSLSPTVLPFFCILHATSFACVTMINQAHAWDEQWVKSLRKACKESGRLPLPSRWESLVQDACDFLNLFEAVPRGYGLVCFELGNLSRAEIG</sequence>
<evidence type="ECO:0000256" key="7">
    <source>
        <dbReference type="SAM" id="Coils"/>
    </source>
</evidence>
<keyword evidence="3" id="KW-0805">Transcription regulation</keyword>
<dbReference type="GO" id="GO:0000981">
    <property type="term" value="F:DNA-binding transcription factor activity, RNA polymerase II-specific"/>
    <property type="evidence" value="ECO:0007669"/>
    <property type="project" value="InterPro"/>
</dbReference>
<dbReference type="SMART" id="SM00066">
    <property type="entry name" value="GAL4"/>
    <property type="match status" value="1"/>
</dbReference>
<dbReference type="Gene3D" id="4.10.240.10">
    <property type="entry name" value="Zn(2)-C6 fungal-type DNA-binding domain"/>
    <property type="match status" value="1"/>
</dbReference>
<dbReference type="CDD" id="cd00067">
    <property type="entry name" value="GAL4"/>
    <property type="match status" value="1"/>
</dbReference>
<dbReference type="InterPro" id="IPR050987">
    <property type="entry name" value="AtrR-like"/>
</dbReference>
<keyword evidence="6" id="KW-0539">Nucleus</keyword>
<dbReference type="STRING" id="1093900.A0A507ALG3"/>
<dbReference type="GO" id="GO:0006351">
    <property type="term" value="P:DNA-templated transcription"/>
    <property type="evidence" value="ECO:0007669"/>
    <property type="project" value="InterPro"/>
</dbReference>
<evidence type="ECO:0000313" key="11">
    <source>
        <dbReference type="Proteomes" id="UP000319257"/>
    </source>
</evidence>
<accession>A0A507ALG3</accession>
<evidence type="ECO:0000256" key="1">
    <source>
        <dbReference type="ARBA" id="ARBA00004123"/>
    </source>
</evidence>
<dbReference type="PROSITE" id="PS50048">
    <property type="entry name" value="ZN2_CY6_FUNGAL_2"/>
    <property type="match status" value="1"/>
</dbReference>
<gene>
    <name evidence="10" type="ORF">E0L32_010793</name>
</gene>
<dbReference type="InterPro" id="IPR036864">
    <property type="entry name" value="Zn2-C6_fun-type_DNA-bd_sf"/>
</dbReference>
<dbReference type="SUPFAM" id="SSF57701">
    <property type="entry name" value="Zn2/Cys6 DNA-binding domain"/>
    <property type="match status" value="1"/>
</dbReference>